<evidence type="ECO:0000313" key="2">
    <source>
        <dbReference type="Proteomes" id="UP000233551"/>
    </source>
</evidence>
<accession>A0A2I0L2X6</accession>
<comment type="caution">
    <text evidence="1">The sequence shown here is derived from an EMBL/GenBank/DDBJ whole genome shotgun (WGS) entry which is preliminary data.</text>
</comment>
<dbReference type="EMBL" id="PGOL01000186">
    <property type="protein sequence ID" value="PKI75061.1"/>
    <property type="molecule type" value="Genomic_DNA"/>
</dbReference>
<keyword evidence="2" id="KW-1185">Reference proteome</keyword>
<organism evidence="1 2">
    <name type="scientific">Punica granatum</name>
    <name type="common">Pomegranate</name>
    <dbReference type="NCBI Taxonomy" id="22663"/>
    <lineage>
        <taxon>Eukaryota</taxon>
        <taxon>Viridiplantae</taxon>
        <taxon>Streptophyta</taxon>
        <taxon>Embryophyta</taxon>
        <taxon>Tracheophyta</taxon>
        <taxon>Spermatophyta</taxon>
        <taxon>Magnoliopsida</taxon>
        <taxon>eudicotyledons</taxon>
        <taxon>Gunneridae</taxon>
        <taxon>Pentapetalae</taxon>
        <taxon>rosids</taxon>
        <taxon>malvids</taxon>
        <taxon>Myrtales</taxon>
        <taxon>Lythraceae</taxon>
        <taxon>Punica</taxon>
    </lineage>
</organism>
<proteinExistence type="predicted"/>
<protein>
    <submittedName>
        <fullName evidence="1">Uncharacterized protein</fullName>
    </submittedName>
</protein>
<gene>
    <name evidence="1" type="ORF">CRG98_004535</name>
</gene>
<name>A0A2I0L2X6_PUNGR</name>
<reference evidence="1 2" key="1">
    <citation type="submission" date="2017-11" db="EMBL/GenBank/DDBJ databases">
        <title>De-novo sequencing of pomegranate (Punica granatum L.) genome.</title>
        <authorList>
            <person name="Akparov Z."/>
            <person name="Amiraslanov A."/>
            <person name="Hajiyeva S."/>
            <person name="Abbasov M."/>
            <person name="Kaur K."/>
            <person name="Hamwieh A."/>
            <person name="Solovyev V."/>
            <person name="Salamov A."/>
            <person name="Braich B."/>
            <person name="Kosarev P."/>
            <person name="Mahmoud A."/>
            <person name="Hajiyev E."/>
            <person name="Babayeva S."/>
            <person name="Izzatullayeva V."/>
            <person name="Mammadov A."/>
            <person name="Mammadov A."/>
            <person name="Sharifova S."/>
            <person name="Ojaghi J."/>
            <person name="Eynullazada K."/>
            <person name="Bayramov B."/>
            <person name="Abdulazimova A."/>
            <person name="Shahmuradov I."/>
        </authorList>
    </citation>
    <scope>NUCLEOTIDE SEQUENCE [LARGE SCALE GENOMIC DNA]</scope>
    <source>
        <strain evidence="2">cv. AG2017</strain>
        <tissue evidence="1">Leaf</tissue>
    </source>
</reference>
<dbReference type="Proteomes" id="UP000233551">
    <property type="component" value="Unassembled WGS sequence"/>
</dbReference>
<sequence length="173" mass="18915">MTIGECLENVILTENFTVFTSFDLHLHRAVVLKADFDPFSVTTNHFKIVEEEGQKGSGCPTSPITVLERSSTTPEVTNNLDQAMMVCVRPLTIKSSSSLFLMKERERRRRAKDASATTEPIEMVAGVGKSPCQLRLLVTSGVGDNLARSVVTEVGAITTPCYCSSIAKVDFKI</sequence>
<dbReference type="AlphaFoldDB" id="A0A2I0L2X6"/>
<evidence type="ECO:0000313" key="1">
    <source>
        <dbReference type="EMBL" id="PKI75061.1"/>
    </source>
</evidence>